<keyword evidence="3" id="KW-0677">Repeat</keyword>
<sequence length="93" mass="9937">MPQWGGGKKCARCDKSVYSNEEILSAGGSWHKRGCFTCKDCNKSLDSNTVAERKAEGGGVGEIYCKACYGKHFGPKGYGFAVGQQPDGYSASE</sequence>
<reference evidence="9 10" key="1">
    <citation type="submission" date="2024-02" db="EMBL/GenBank/DDBJ databases">
        <authorList>
            <person name="Daric V."/>
            <person name="Darras S."/>
        </authorList>
    </citation>
    <scope>NUCLEOTIDE SEQUENCE [LARGE SCALE GENOMIC DNA]</scope>
</reference>
<dbReference type="PROSITE" id="PS50023">
    <property type="entry name" value="LIM_DOMAIN_2"/>
    <property type="match status" value="1"/>
</dbReference>
<feature type="domain" description="LIM zinc-binding" evidence="8">
    <location>
        <begin position="8"/>
        <end position="75"/>
    </location>
</feature>
<organism evidence="9 10">
    <name type="scientific">Clavelina lepadiformis</name>
    <name type="common">Light-bulb sea squirt</name>
    <name type="synonym">Ascidia lepadiformis</name>
    <dbReference type="NCBI Taxonomy" id="159417"/>
    <lineage>
        <taxon>Eukaryota</taxon>
        <taxon>Metazoa</taxon>
        <taxon>Chordata</taxon>
        <taxon>Tunicata</taxon>
        <taxon>Ascidiacea</taxon>
        <taxon>Aplousobranchia</taxon>
        <taxon>Clavelinidae</taxon>
        <taxon>Clavelina</taxon>
    </lineage>
</organism>
<evidence type="ECO:0000313" key="10">
    <source>
        <dbReference type="Proteomes" id="UP001642483"/>
    </source>
</evidence>
<evidence type="ECO:0000313" key="9">
    <source>
        <dbReference type="EMBL" id="CAK8695716.1"/>
    </source>
</evidence>
<evidence type="ECO:0000256" key="6">
    <source>
        <dbReference type="ARBA" id="ARBA00023242"/>
    </source>
</evidence>
<keyword evidence="2 7" id="KW-0479">Metal-binding</keyword>
<protein>
    <recommendedName>
        <fullName evidence="8">LIM zinc-binding domain-containing protein</fullName>
    </recommendedName>
</protein>
<evidence type="ECO:0000256" key="2">
    <source>
        <dbReference type="ARBA" id="ARBA00022723"/>
    </source>
</evidence>
<keyword evidence="4 7" id="KW-0862">Zinc</keyword>
<gene>
    <name evidence="9" type="ORF">CVLEPA_LOCUS28947</name>
</gene>
<evidence type="ECO:0000259" key="8">
    <source>
        <dbReference type="PROSITE" id="PS50023"/>
    </source>
</evidence>
<evidence type="ECO:0000256" key="3">
    <source>
        <dbReference type="ARBA" id="ARBA00022737"/>
    </source>
</evidence>
<dbReference type="SUPFAM" id="SSF57716">
    <property type="entry name" value="Glucocorticoid receptor-like (DNA-binding domain)"/>
    <property type="match status" value="2"/>
</dbReference>
<dbReference type="Gene3D" id="2.10.110.10">
    <property type="entry name" value="Cysteine Rich Protein"/>
    <property type="match status" value="1"/>
</dbReference>
<proteinExistence type="predicted"/>
<evidence type="ECO:0000256" key="7">
    <source>
        <dbReference type="PROSITE-ProRule" id="PRU00125"/>
    </source>
</evidence>
<evidence type="ECO:0000256" key="1">
    <source>
        <dbReference type="ARBA" id="ARBA00004123"/>
    </source>
</evidence>
<keyword evidence="6" id="KW-0539">Nucleus</keyword>
<dbReference type="PANTHER" id="PTHR24215:SF35">
    <property type="entry name" value="MUSCLE LIM PROTEIN MLP84B"/>
    <property type="match status" value="1"/>
</dbReference>
<comment type="subcellular location">
    <subcellularLocation>
        <location evidence="1">Nucleus</location>
    </subcellularLocation>
</comment>
<keyword evidence="5 7" id="KW-0440">LIM domain</keyword>
<dbReference type="CDD" id="cd09326">
    <property type="entry name" value="LIM_CRP_like"/>
    <property type="match status" value="1"/>
</dbReference>
<dbReference type="PANTHER" id="PTHR24215">
    <property type="entry name" value="RHO-GTPASE-ACTIVATING PROTEIN LRG1"/>
    <property type="match status" value="1"/>
</dbReference>
<dbReference type="InterPro" id="IPR001781">
    <property type="entry name" value="Znf_LIM"/>
</dbReference>
<evidence type="ECO:0000256" key="4">
    <source>
        <dbReference type="ARBA" id="ARBA00022833"/>
    </source>
</evidence>
<comment type="caution">
    <text evidence="9">The sequence shown here is derived from an EMBL/GenBank/DDBJ whole genome shotgun (WGS) entry which is preliminary data.</text>
</comment>
<name>A0ABP0GXM7_CLALP</name>
<dbReference type="EMBL" id="CAWYQH010000152">
    <property type="protein sequence ID" value="CAK8695716.1"/>
    <property type="molecule type" value="Genomic_DNA"/>
</dbReference>
<dbReference type="SMART" id="SM00132">
    <property type="entry name" value="LIM"/>
    <property type="match status" value="1"/>
</dbReference>
<keyword evidence="10" id="KW-1185">Reference proteome</keyword>
<accession>A0ABP0GXM7</accession>
<dbReference type="Proteomes" id="UP001642483">
    <property type="component" value="Unassembled WGS sequence"/>
</dbReference>
<evidence type="ECO:0000256" key="5">
    <source>
        <dbReference type="ARBA" id="ARBA00023038"/>
    </source>
</evidence>
<dbReference type="Pfam" id="PF00412">
    <property type="entry name" value="LIM"/>
    <property type="match status" value="1"/>
</dbReference>